<dbReference type="GO" id="GO:0016787">
    <property type="term" value="F:hydrolase activity"/>
    <property type="evidence" value="ECO:0007669"/>
    <property type="project" value="UniProtKB-KW"/>
</dbReference>
<dbReference type="PANTHER" id="PTHR48081:SF8">
    <property type="entry name" value="ALPHA_BETA HYDROLASE FOLD-3 DOMAIN-CONTAINING PROTEIN-RELATED"/>
    <property type="match status" value="1"/>
</dbReference>
<name>A0A6A6UZD5_9PLEO</name>
<dbReference type="InterPro" id="IPR050300">
    <property type="entry name" value="GDXG_lipolytic_enzyme"/>
</dbReference>
<dbReference type="AlphaFoldDB" id="A0A6A6UZD5"/>
<dbReference type="InterPro" id="IPR013094">
    <property type="entry name" value="AB_hydrolase_3"/>
</dbReference>
<keyword evidence="1" id="KW-0378">Hydrolase</keyword>
<gene>
    <name evidence="4" type="ORF">M011DRAFT_481392</name>
</gene>
<dbReference type="EMBL" id="MU006604">
    <property type="protein sequence ID" value="KAF2742770.1"/>
    <property type="molecule type" value="Genomic_DNA"/>
</dbReference>
<accession>A0A6A6UZD5</accession>
<organism evidence="4 5">
    <name type="scientific">Sporormia fimetaria CBS 119925</name>
    <dbReference type="NCBI Taxonomy" id="1340428"/>
    <lineage>
        <taxon>Eukaryota</taxon>
        <taxon>Fungi</taxon>
        <taxon>Dikarya</taxon>
        <taxon>Ascomycota</taxon>
        <taxon>Pezizomycotina</taxon>
        <taxon>Dothideomycetes</taxon>
        <taxon>Pleosporomycetidae</taxon>
        <taxon>Pleosporales</taxon>
        <taxon>Sporormiaceae</taxon>
        <taxon>Sporormia</taxon>
    </lineage>
</organism>
<reference evidence="4" key="1">
    <citation type="journal article" date="2020" name="Stud. Mycol.">
        <title>101 Dothideomycetes genomes: a test case for predicting lifestyles and emergence of pathogens.</title>
        <authorList>
            <person name="Haridas S."/>
            <person name="Albert R."/>
            <person name="Binder M."/>
            <person name="Bloem J."/>
            <person name="Labutti K."/>
            <person name="Salamov A."/>
            <person name="Andreopoulos B."/>
            <person name="Baker S."/>
            <person name="Barry K."/>
            <person name="Bills G."/>
            <person name="Bluhm B."/>
            <person name="Cannon C."/>
            <person name="Castanera R."/>
            <person name="Culley D."/>
            <person name="Daum C."/>
            <person name="Ezra D."/>
            <person name="Gonzalez J."/>
            <person name="Henrissat B."/>
            <person name="Kuo A."/>
            <person name="Liang C."/>
            <person name="Lipzen A."/>
            <person name="Lutzoni F."/>
            <person name="Magnuson J."/>
            <person name="Mondo S."/>
            <person name="Nolan M."/>
            <person name="Ohm R."/>
            <person name="Pangilinan J."/>
            <person name="Park H.-J."/>
            <person name="Ramirez L."/>
            <person name="Alfaro M."/>
            <person name="Sun H."/>
            <person name="Tritt A."/>
            <person name="Yoshinaga Y."/>
            <person name="Zwiers L.-H."/>
            <person name="Turgeon B."/>
            <person name="Goodwin S."/>
            <person name="Spatafora J."/>
            <person name="Crous P."/>
            <person name="Grigoriev I."/>
        </authorList>
    </citation>
    <scope>NUCLEOTIDE SEQUENCE</scope>
    <source>
        <strain evidence="4">CBS 119925</strain>
    </source>
</reference>
<dbReference type="Pfam" id="PF07859">
    <property type="entry name" value="Abhydrolase_3"/>
    <property type="match status" value="1"/>
</dbReference>
<evidence type="ECO:0000313" key="4">
    <source>
        <dbReference type="EMBL" id="KAF2742770.1"/>
    </source>
</evidence>
<dbReference type="PANTHER" id="PTHR48081">
    <property type="entry name" value="AB HYDROLASE SUPERFAMILY PROTEIN C4A8.06C"/>
    <property type="match status" value="1"/>
</dbReference>
<proteinExistence type="predicted"/>
<evidence type="ECO:0000256" key="2">
    <source>
        <dbReference type="SAM" id="MobiDB-lite"/>
    </source>
</evidence>
<keyword evidence="5" id="KW-1185">Reference proteome</keyword>
<evidence type="ECO:0000259" key="3">
    <source>
        <dbReference type="Pfam" id="PF07859"/>
    </source>
</evidence>
<feature type="region of interest" description="Disordered" evidence="2">
    <location>
        <begin position="207"/>
        <end position="226"/>
    </location>
</feature>
<evidence type="ECO:0000256" key="1">
    <source>
        <dbReference type="ARBA" id="ARBA00022801"/>
    </source>
</evidence>
<dbReference type="SUPFAM" id="SSF53474">
    <property type="entry name" value="alpha/beta-Hydrolases"/>
    <property type="match status" value="1"/>
</dbReference>
<dbReference type="OrthoDB" id="5396420at2759"/>
<dbReference type="Gene3D" id="3.40.50.1820">
    <property type="entry name" value="alpha/beta hydrolase"/>
    <property type="match status" value="1"/>
</dbReference>
<evidence type="ECO:0000313" key="5">
    <source>
        <dbReference type="Proteomes" id="UP000799440"/>
    </source>
</evidence>
<feature type="domain" description="Alpha/beta hydrolase fold-3" evidence="3">
    <location>
        <begin position="65"/>
        <end position="165"/>
    </location>
</feature>
<dbReference type="Proteomes" id="UP000799440">
    <property type="component" value="Unassembled WGS sequence"/>
</dbReference>
<protein>
    <submittedName>
        <fullName evidence="4">Alpha/beta-hydrolase</fullName>
    </submittedName>
</protein>
<sequence length="431" mass="48339">MVAYSSAAKVKFFSSVKNARARDRSAILCSDQASEHSIFAGASTASPIIVYLPPGPVLPERGGQDEPLIAALASTTQSTIARINYRFSCDHSWPTPLHDVLRGYDWVTENLASSQPFPARLGVLGELVGGTLATSIALTECRVNAQTRIAAAAVNSPIADWVFPDELPAVEPAHVPEPRAVEETSFPADHDTMAWWAQQEEEEAIQADETVEEPAKPKKRKVTPKAPQLTAWQSNTDNPILPTQALLKGRDLLFPNPQHIFDRFASPVHFFRSPYGELIYPASDDILASVDPIDWETRMDINHYESYQDEEVTLRRCRAYARIHPAAHSGLTLPQWHITTGRCSPLMDQATELAKMLKRGISRQHLRRQAARSMWKDKEEKLKYEQYANARVSLQELEGAGLWTRPETPEWERQIEDIGLWMKATCMGQYN</sequence>
<dbReference type="InterPro" id="IPR029058">
    <property type="entry name" value="AB_hydrolase_fold"/>
</dbReference>